<sequence>MSSSNNDASNTNIIRDGLNAINNYWMSIPIPDAFRALITVLVFRNILFAIRRYFFGDERELARNGGDKGLVVECESLEQVEKEIEKAKRREKAVAIDYGATWCPPCRRMKPIFAKMSREFRDACAFLAVDVDKARDASMAAKIQCMPTFQFYMKDGEKLDEEVQGLDVGKLRRILTKDLGCRASEEEEKEEKENAKIIAQPGPGTIKDKKMN</sequence>
<dbReference type="Pfam" id="PF00085">
    <property type="entry name" value="Thioredoxin"/>
    <property type="match status" value="1"/>
</dbReference>
<dbReference type="KEGG" id="bpg:Bathy06g02310"/>
<dbReference type="InterPro" id="IPR050620">
    <property type="entry name" value="Thioredoxin_H-type-like"/>
</dbReference>
<dbReference type="InterPro" id="IPR013766">
    <property type="entry name" value="Thioredoxin_domain"/>
</dbReference>
<reference evidence="5 6" key="1">
    <citation type="submission" date="2011-10" db="EMBL/GenBank/DDBJ databases">
        <authorList>
            <person name="Genoscope - CEA"/>
        </authorList>
    </citation>
    <scope>NUCLEOTIDE SEQUENCE [LARGE SCALE GENOMIC DNA]</scope>
    <source>
        <strain evidence="5 6">RCC 1105</strain>
    </source>
</reference>
<dbReference type="eggNOG" id="KOG0907">
    <property type="taxonomic scope" value="Eukaryota"/>
</dbReference>
<dbReference type="RefSeq" id="XP_007512470.1">
    <property type="nucleotide sequence ID" value="XM_007512408.1"/>
</dbReference>
<dbReference type="OrthoDB" id="185659at2759"/>
<feature type="region of interest" description="Disordered" evidence="2">
    <location>
        <begin position="182"/>
        <end position="212"/>
    </location>
</feature>
<evidence type="ECO:0000259" key="4">
    <source>
        <dbReference type="PROSITE" id="PS51352"/>
    </source>
</evidence>
<dbReference type="Proteomes" id="UP000198341">
    <property type="component" value="Chromosome 6"/>
</dbReference>
<organism evidence="5 6">
    <name type="scientific">Bathycoccus prasinos</name>
    <dbReference type="NCBI Taxonomy" id="41875"/>
    <lineage>
        <taxon>Eukaryota</taxon>
        <taxon>Viridiplantae</taxon>
        <taxon>Chlorophyta</taxon>
        <taxon>Mamiellophyceae</taxon>
        <taxon>Mamiellales</taxon>
        <taxon>Bathycoccaceae</taxon>
        <taxon>Bathycoccus</taxon>
    </lineage>
</organism>
<keyword evidence="3" id="KW-1133">Transmembrane helix</keyword>
<evidence type="ECO:0000256" key="3">
    <source>
        <dbReference type="SAM" id="Phobius"/>
    </source>
</evidence>
<name>K8EX77_9CHLO</name>
<dbReference type="InterPro" id="IPR036249">
    <property type="entry name" value="Thioredoxin-like_sf"/>
</dbReference>
<feature type="coiled-coil region" evidence="1">
    <location>
        <begin position="70"/>
        <end position="97"/>
    </location>
</feature>
<dbReference type="PROSITE" id="PS51352">
    <property type="entry name" value="THIOREDOXIN_2"/>
    <property type="match status" value="1"/>
</dbReference>
<proteinExistence type="predicted"/>
<keyword evidence="1" id="KW-0175">Coiled coil</keyword>
<feature type="transmembrane region" description="Helical" evidence="3">
    <location>
        <begin position="33"/>
        <end position="54"/>
    </location>
</feature>
<evidence type="ECO:0000313" key="6">
    <source>
        <dbReference type="Proteomes" id="UP000198341"/>
    </source>
</evidence>
<dbReference type="PANTHER" id="PTHR10438">
    <property type="entry name" value="THIOREDOXIN"/>
    <property type="match status" value="1"/>
</dbReference>
<gene>
    <name evidence="5" type="ORF">Bathy06g02310</name>
</gene>
<protein>
    <submittedName>
        <fullName evidence="5">Thioredoxin</fullName>
    </submittedName>
</protein>
<evidence type="ECO:0000313" key="5">
    <source>
        <dbReference type="EMBL" id="CCO17070.1"/>
    </source>
</evidence>
<dbReference type="EMBL" id="FO082273">
    <property type="protein sequence ID" value="CCO17070.1"/>
    <property type="molecule type" value="Genomic_DNA"/>
</dbReference>
<dbReference type="PANTHER" id="PTHR10438:SF463">
    <property type="entry name" value="THIOREDOXIN"/>
    <property type="match status" value="1"/>
</dbReference>
<keyword evidence="3" id="KW-0812">Transmembrane</keyword>
<evidence type="ECO:0000256" key="1">
    <source>
        <dbReference type="SAM" id="Coils"/>
    </source>
</evidence>
<keyword evidence="6" id="KW-1185">Reference proteome</keyword>
<accession>K8EX77</accession>
<dbReference type="CDD" id="cd02947">
    <property type="entry name" value="TRX_family"/>
    <property type="match status" value="1"/>
</dbReference>
<dbReference type="Gene3D" id="3.40.30.10">
    <property type="entry name" value="Glutaredoxin"/>
    <property type="match status" value="1"/>
</dbReference>
<dbReference type="GeneID" id="19015211"/>
<dbReference type="AlphaFoldDB" id="K8EX77"/>
<keyword evidence="3" id="KW-0472">Membrane</keyword>
<evidence type="ECO:0000256" key="2">
    <source>
        <dbReference type="SAM" id="MobiDB-lite"/>
    </source>
</evidence>
<feature type="domain" description="Thioredoxin" evidence="4">
    <location>
        <begin position="66"/>
        <end position="180"/>
    </location>
</feature>
<dbReference type="STRING" id="41875.K8EX77"/>
<dbReference type="SUPFAM" id="SSF52833">
    <property type="entry name" value="Thioredoxin-like"/>
    <property type="match status" value="1"/>
</dbReference>